<proteinExistence type="evidence at transcript level"/>
<evidence type="ECO:0000256" key="2">
    <source>
        <dbReference type="ARBA" id="ARBA00022577"/>
    </source>
</evidence>
<dbReference type="OMA" id="CIDAEYS"/>
<reference evidence="7 11" key="1">
    <citation type="journal article" date="2011" name="Nature">
        <title>The Medicago genome provides insight into the evolution of rhizobial symbioses.</title>
        <authorList>
            <person name="Young N.D."/>
            <person name="Debelle F."/>
            <person name="Oldroyd G.E."/>
            <person name="Geurts R."/>
            <person name="Cannon S.B."/>
            <person name="Udvardi M.K."/>
            <person name="Benedito V.A."/>
            <person name="Mayer K.F."/>
            <person name="Gouzy J."/>
            <person name="Schoof H."/>
            <person name="Van de Peer Y."/>
            <person name="Proost S."/>
            <person name="Cook D.R."/>
            <person name="Meyers B.C."/>
            <person name="Spannagl M."/>
            <person name="Cheung F."/>
            <person name="De Mita S."/>
            <person name="Krishnakumar V."/>
            <person name="Gundlach H."/>
            <person name="Zhou S."/>
            <person name="Mudge J."/>
            <person name="Bharti A.K."/>
            <person name="Murray J.D."/>
            <person name="Naoumkina M.A."/>
            <person name="Rosen B."/>
            <person name="Silverstein K.A."/>
            <person name="Tang H."/>
            <person name="Rombauts S."/>
            <person name="Zhao P.X."/>
            <person name="Zhou P."/>
            <person name="Barbe V."/>
            <person name="Bardou P."/>
            <person name="Bechner M."/>
            <person name="Bellec A."/>
            <person name="Berger A."/>
            <person name="Berges H."/>
            <person name="Bidwell S."/>
            <person name="Bisseling T."/>
            <person name="Choisne N."/>
            <person name="Couloux A."/>
            <person name="Denny R."/>
            <person name="Deshpande S."/>
            <person name="Dai X."/>
            <person name="Doyle J.J."/>
            <person name="Dudez A.M."/>
            <person name="Farmer A.D."/>
            <person name="Fouteau S."/>
            <person name="Franken C."/>
            <person name="Gibelin C."/>
            <person name="Gish J."/>
            <person name="Goldstein S."/>
            <person name="Gonzalez A.J."/>
            <person name="Green P.J."/>
            <person name="Hallab A."/>
            <person name="Hartog M."/>
            <person name="Hua A."/>
            <person name="Humphray S.J."/>
            <person name="Jeong D.H."/>
            <person name="Jing Y."/>
            <person name="Jocker A."/>
            <person name="Kenton S.M."/>
            <person name="Kim D.J."/>
            <person name="Klee K."/>
            <person name="Lai H."/>
            <person name="Lang C."/>
            <person name="Lin S."/>
            <person name="Macmil S.L."/>
            <person name="Magdelenat G."/>
            <person name="Matthews L."/>
            <person name="McCorrison J."/>
            <person name="Monaghan E.L."/>
            <person name="Mun J.H."/>
            <person name="Najar F.Z."/>
            <person name="Nicholson C."/>
            <person name="Noirot C."/>
            <person name="O'Bleness M."/>
            <person name="Paule C.R."/>
            <person name="Poulain J."/>
            <person name="Prion F."/>
            <person name="Qin B."/>
            <person name="Qu C."/>
            <person name="Retzel E.F."/>
            <person name="Riddle C."/>
            <person name="Sallet E."/>
            <person name="Samain S."/>
            <person name="Samson N."/>
            <person name="Sanders I."/>
            <person name="Saurat O."/>
            <person name="Scarpelli C."/>
            <person name="Schiex T."/>
            <person name="Segurens B."/>
            <person name="Severin A.J."/>
            <person name="Sherrier D.J."/>
            <person name="Shi R."/>
            <person name="Sims S."/>
            <person name="Singer S.R."/>
            <person name="Sinharoy S."/>
            <person name="Sterck L."/>
            <person name="Viollet A."/>
            <person name="Wang B.B."/>
            <person name="Wang K."/>
            <person name="Wang M."/>
            <person name="Wang X."/>
            <person name="Warfsmann J."/>
            <person name="Weissenbach J."/>
            <person name="White D.D."/>
            <person name="White J.D."/>
            <person name="Wiley G.B."/>
            <person name="Wincker P."/>
            <person name="Xing Y."/>
            <person name="Yang L."/>
            <person name="Yao Z."/>
            <person name="Ying F."/>
            <person name="Zhai J."/>
            <person name="Zhou L."/>
            <person name="Zuber A."/>
            <person name="Denarie J."/>
            <person name="Dixon R.A."/>
            <person name="May G.D."/>
            <person name="Schwartz D.C."/>
            <person name="Rogers J."/>
            <person name="Quetier F."/>
            <person name="Town C.D."/>
            <person name="Roe B.A."/>
        </authorList>
    </citation>
    <scope>NUCLEOTIDE SEQUENCE [LARGE SCALE GENOMIC DNA]</scope>
    <source>
        <strain evidence="7">A17</strain>
        <strain evidence="10 11">cv. Jemalong A17</strain>
    </source>
</reference>
<dbReference type="PANTHER" id="PTHR33147:SF46">
    <property type="entry name" value="DEFENSIN-LIKE PROTEIN 19"/>
    <property type="match status" value="1"/>
</dbReference>
<dbReference type="EnsemblPlants" id="AES68994">
    <property type="protein sequence ID" value="AES68994"/>
    <property type="gene ID" value="MTR_3g020340"/>
</dbReference>
<dbReference type="InterPro" id="IPR036574">
    <property type="entry name" value="Scorpion_toxin-like_sf"/>
</dbReference>
<reference evidence="8" key="2">
    <citation type="submission" date="2012-05" db="EMBL/GenBank/DDBJ databases">
        <authorList>
            <person name="Krishnakumar V."/>
            <person name="Cheung F."/>
            <person name="Xiao Y."/>
            <person name="Chan A."/>
            <person name="Moskal W.A."/>
            <person name="Town C.D."/>
        </authorList>
    </citation>
    <scope>NUCLEOTIDE SEQUENCE</scope>
</reference>
<gene>
    <name evidence="7" type="ordered locus">MTR_3g020340</name>
    <name evidence="9" type="ORF">MtrunA17_Chr3g0084701</name>
</gene>
<dbReference type="EMBL" id="PSQE01000003">
    <property type="protein sequence ID" value="RHN65877.1"/>
    <property type="molecule type" value="Genomic_DNA"/>
</dbReference>
<dbReference type="GO" id="GO:0050832">
    <property type="term" value="P:defense response to fungus"/>
    <property type="evidence" value="ECO:0007669"/>
    <property type="project" value="UniProtKB-KW"/>
</dbReference>
<feature type="signal peptide" evidence="5">
    <location>
        <begin position="1"/>
        <end position="29"/>
    </location>
</feature>
<dbReference type="PROSITE" id="PS00940">
    <property type="entry name" value="GAMMA_THIONIN"/>
    <property type="match status" value="1"/>
</dbReference>
<dbReference type="SMART" id="SM00505">
    <property type="entry name" value="Knot1"/>
    <property type="match status" value="1"/>
</dbReference>
<dbReference type="PANTHER" id="PTHR33147">
    <property type="entry name" value="DEFENSIN-LIKE PROTEIN 1"/>
    <property type="match status" value="1"/>
</dbReference>
<dbReference type="EMBL" id="BT141218">
    <property type="protein sequence ID" value="AFK41012.1"/>
    <property type="molecule type" value="mRNA"/>
</dbReference>
<evidence type="ECO:0000259" key="6">
    <source>
        <dbReference type="SMART" id="SM00505"/>
    </source>
</evidence>
<evidence type="ECO:0000256" key="1">
    <source>
        <dbReference type="ARBA" id="ARBA00022529"/>
    </source>
</evidence>
<dbReference type="AlphaFoldDB" id="G7IZ20"/>
<organism evidence="7 11">
    <name type="scientific">Medicago truncatula</name>
    <name type="common">Barrel medic</name>
    <name type="synonym">Medicago tribuloides</name>
    <dbReference type="NCBI Taxonomy" id="3880"/>
    <lineage>
        <taxon>Eukaryota</taxon>
        <taxon>Viridiplantae</taxon>
        <taxon>Streptophyta</taxon>
        <taxon>Embryophyta</taxon>
        <taxon>Tracheophyta</taxon>
        <taxon>Spermatophyta</taxon>
        <taxon>Magnoliopsida</taxon>
        <taxon>eudicotyledons</taxon>
        <taxon>Gunneridae</taxon>
        <taxon>Pentapetalae</taxon>
        <taxon>rosids</taxon>
        <taxon>fabids</taxon>
        <taxon>Fabales</taxon>
        <taxon>Fabaceae</taxon>
        <taxon>Papilionoideae</taxon>
        <taxon>50 kb inversion clade</taxon>
        <taxon>NPAAA clade</taxon>
        <taxon>Hologalegina</taxon>
        <taxon>IRL clade</taxon>
        <taxon>Trifolieae</taxon>
        <taxon>Medicago</taxon>
    </lineage>
</organism>
<reference evidence="7 11" key="3">
    <citation type="journal article" date="2014" name="BMC Genomics">
        <title>An improved genome release (version Mt4.0) for the model legume Medicago truncatula.</title>
        <authorList>
            <person name="Tang H."/>
            <person name="Krishnakumar V."/>
            <person name="Bidwell S."/>
            <person name="Rosen B."/>
            <person name="Chan A."/>
            <person name="Zhou S."/>
            <person name="Gentzbittel L."/>
            <person name="Childs K.L."/>
            <person name="Yandell M."/>
            <person name="Gundlach H."/>
            <person name="Mayer K.F."/>
            <person name="Schwartz D.C."/>
            <person name="Town C.D."/>
        </authorList>
    </citation>
    <scope>GENOME REANNOTATION</scope>
    <source>
        <strain evidence="10 11">cv. Jemalong A17</strain>
    </source>
</reference>
<accession>G7IZ20</accession>
<feature type="domain" description="Knottins-like" evidence="6">
    <location>
        <begin position="31"/>
        <end position="77"/>
    </location>
</feature>
<dbReference type="SUPFAM" id="SSF57095">
    <property type="entry name" value="Scorpion toxin-like"/>
    <property type="match status" value="1"/>
</dbReference>
<evidence type="ECO:0000313" key="10">
    <source>
        <dbReference type="EnsemblPlants" id="AES68994"/>
    </source>
</evidence>
<sequence>MSSSVSIFYTIFMLLSLALLLIFTCEVKAKICDSPSRTWSGPCIRDSVCNTTCIDAEYSNYGACGGYGFDCICFFKC</sequence>
<evidence type="ECO:0000313" key="9">
    <source>
        <dbReference type="EMBL" id="RHN65877.1"/>
    </source>
</evidence>
<dbReference type="Pfam" id="PF00304">
    <property type="entry name" value="Gamma-thionin"/>
    <property type="match status" value="1"/>
</dbReference>
<dbReference type="HOGENOM" id="CLU_161668_3_1_1"/>
<keyword evidence="11" id="KW-1185">Reference proteome</keyword>
<keyword evidence="2" id="KW-0295">Fungicide</keyword>
<dbReference type="Proteomes" id="UP000265566">
    <property type="component" value="Chromosome 3"/>
</dbReference>
<evidence type="ECO:0000256" key="3">
    <source>
        <dbReference type="ARBA" id="ARBA00022729"/>
    </source>
</evidence>
<reference evidence="10" key="4">
    <citation type="submission" date="2015-04" db="UniProtKB">
        <authorList>
            <consortium name="EnsemblPlants"/>
        </authorList>
    </citation>
    <scope>IDENTIFICATION</scope>
    <source>
        <strain evidence="10">cv. Jemalong A17</strain>
    </source>
</reference>
<dbReference type="GO" id="GO:0031640">
    <property type="term" value="P:killing of cells of another organism"/>
    <property type="evidence" value="ECO:0007669"/>
    <property type="project" value="UniProtKB-KW"/>
</dbReference>
<evidence type="ECO:0000256" key="5">
    <source>
        <dbReference type="SAM" id="SignalP"/>
    </source>
</evidence>
<evidence type="ECO:0000313" key="7">
    <source>
        <dbReference type="EMBL" id="AES68994.1"/>
    </source>
</evidence>
<feature type="chain" id="PRO_5014572562" evidence="5">
    <location>
        <begin position="30"/>
        <end position="77"/>
    </location>
</feature>
<keyword evidence="4" id="KW-1015">Disulfide bond</keyword>
<dbReference type="InterPro" id="IPR008176">
    <property type="entry name" value="Defensin_plant"/>
</dbReference>
<dbReference type="Gene3D" id="3.30.30.10">
    <property type="entry name" value="Knottin, scorpion toxin-like"/>
    <property type="match status" value="1"/>
</dbReference>
<dbReference type="GO" id="GO:0006952">
    <property type="term" value="P:defense response"/>
    <property type="evidence" value="ECO:0000318"/>
    <property type="project" value="GO_Central"/>
</dbReference>
<evidence type="ECO:0000313" key="11">
    <source>
        <dbReference type="Proteomes" id="UP000002051"/>
    </source>
</evidence>
<dbReference type="InterPro" id="IPR003614">
    <property type="entry name" value="Knottins"/>
</dbReference>
<evidence type="ECO:0000313" key="8">
    <source>
        <dbReference type="EMBL" id="AFK41012.1"/>
    </source>
</evidence>
<name>G7IZ20_MEDTR</name>
<dbReference type="Gramene" id="rna13769">
    <property type="protein sequence ID" value="RHN65877.1"/>
    <property type="gene ID" value="gene13769"/>
</dbReference>
<reference evidence="9" key="5">
    <citation type="journal article" date="2018" name="Nat. Plants">
        <title>Whole-genome landscape of Medicago truncatula symbiotic genes.</title>
        <authorList>
            <person name="Pecrix Y."/>
            <person name="Gamas P."/>
            <person name="Carrere S."/>
        </authorList>
    </citation>
    <scope>NUCLEOTIDE SEQUENCE</scope>
    <source>
        <tissue evidence="9">Leaves</tissue>
    </source>
</reference>
<protein>
    <submittedName>
        <fullName evidence="7">Defensin-like protein</fullName>
    </submittedName>
    <submittedName>
        <fullName evidence="9">Putative defensin, plant</fullName>
    </submittedName>
</protein>
<evidence type="ECO:0000256" key="4">
    <source>
        <dbReference type="ARBA" id="ARBA00023157"/>
    </source>
</evidence>
<dbReference type="Proteomes" id="UP000002051">
    <property type="component" value="Chromosome 3"/>
</dbReference>
<keyword evidence="3 5" id="KW-0732">Signal</keyword>
<dbReference type="EMBL" id="CM001219">
    <property type="protein sequence ID" value="AES68994.1"/>
    <property type="molecule type" value="Genomic_DNA"/>
</dbReference>
<dbReference type="PaxDb" id="3880-AES68994"/>
<keyword evidence="1" id="KW-0929">Antimicrobial</keyword>